<dbReference type="EC" id="5.3.1.1" evidence="6 7"/>
<evidence type="ECO:0000256" key="5">
    <source>
        <dbReference type="ARBA" id="ARBA00023235"/>
    </source>
</evidence>
<sequence length="259" mass="29552">MKQLFIMANWKANKTFQETMAFVDELGQLMHKMVKNDPEKINVLEHNFYSIAAPLTNLSALMIMLYKNMQKRKEFYNLEIASQDVSEFDQGPFTGDSPAFMLAALKTKYVIIGHSERRRFHRENEIIVNSKAKKVLEQNMTPVICVGESLEEYNENRTKEVIEEQLKTSLKDLDYSKIIISYEPIWAIGNKAATPKEANEICQIIRQYTNNQCKVLYGGSVNQSNIHELGSQPNIDGFLVGGASLKAESFLDLITTQID</sequence>
<feature type="binding site" evidence="6">
    <location>
        <begin position="9"/>
        <end position="11"/>
    </location>
    <ligand>
        <name>substrate</name>
    </ligand>
</feature>
<evidence type="ECO:0000256" key="1">
    <source>
        <dbReference type="ARBA" id="ARBA00007422"/>
    </source>
</evidence>
<dbReference type="Proteomes" id="UP000004978">
    <property type="component" value="Unassembled WGS sequence"/>
</dbReference>
<dbReference type="RefSeq" id="WP_006608638.1">
    <property type="nucleotide sequence ID" value="NZ_AFXA01000011.1"/>
</dbReference>
<evidence type="ECO:0000256" key="2">
    <source>
        <dbReference type="ARBA" id="ARBA00022432"/>
    </source>
</evidence>
<evidence type="ECO:0000256" key="3">
    <source>
        <dbReference type="ARBA" id="ARBA00022490"/>
    </source>
</evidence>
<comment type="subunit">
    <text evidence="6 7">Homodimer.</text>
</comment>
<dbReference type="NCBIfam" id="TIGR00419">
    <property type="entry name" value="tim"/>
    <property type="match status" value="1"/>
</dbReference>
<feature type="active site" description="Electrophile" evidence="6">
    <location>
        <position position="114"/>
    </location>
</feature>
<dbReference type="GO" id="GO:0006094">
    <property type="term" value="P:gluconeogenesis"/>
    <property type="evidence" value="ECO:0007669"/>
    <property type="project" value="UniProtKB-UniRule"/>
</dbReference>
<comment type="function">
    <text evidence="6">Involved in the gluconeogenesis. Catalyzes stereospecifically the conversion of dihydroxyacetone phosphate (DHAP) to D-glyceraldehyde-3-phosphate (G3P).</text>
</comment>
<comment type="similarity">
    <text evidence="1 6 7">Belongs to the triosephosphate isomerase family.</text>
</comment>
<evidence type="ECO:0000256" key="4">
    <source>
        <dbReference type="ARBA" id="ARBA00023152"/>
    </source>
</evidence>
<keyword evidence="4 6" id="KW-0324">Glycolysis</keyword>
<comment type="pathway">
    <text evidence="6 7">Carbohydrate biosynthesis; gluconeogenesis.</text>
</comment>
<feature type="active site" description="Proton acceptor" evidence="6">
    <location>
        <position position="183"/>
    </location>
</feature>
<protein>
    <recommendedName>
        <fullName evidence="6 7">Triosephosphate isomerase</fullName>
        <shortName evidence="6">TIM</shortName>
        <shortName evidence="6">TPI</shortName>
        <ecNumber evidence="6 7">5.3.1.1</ecNumber>
    </recommendedName>
    <alternativeName>
        <fullName evidence="6">Triose-phosphate isomerase</fullName>
    </alternativeName>
</protein>
<dbReference type="Gene3D" id="3.20.20.70">
    <property type="entry name" value="Aldolase class I"/>
    <property type="match status" value="1"/>
</dbReference>
<dbReference type="EMBL" id="AFXA01000011">
    <property type="protein sequence ID" value="EGV00026.1"/>
    <property type="molecule type" value="Genomic_DNA"/>
</dbReference>
<name>F9UK21_9BACT</name>
<dbReference type="STRING" id="1037410.MCSF7_01161"/>
<comment type="pathway">
    <text evidence="6 7">Carbohydrate degradation; glycolysis; D-glyceraldehyde 3-phosphate from glycerone phosphate: step 1/1.</text>
</comment>
<comment type="caution">
    <text evidence="8">The sequence shown here is derived from an EMBL/GenBank/DDBJ whole genome shotgun (WGS) entry which is preliminary data.</text>
</comment>
<keyword evidence="5 6" id="KW-0413">Isomerase</keyword>
<dbReference type="InterPro" id="IPR035990">
    <property type="entry name" value="TIM_sf"/>
</dbReference>
<dbReference type="UniPathway" id="UPA00109">
    <property type="reaction ID" value="UER00189"/>
</dbReference>
<keyword evidence="2 6" id="KW-0312">Gluconeogenesis</keyword>
<reference evidence="8 9" key="1">
    <citation type="journal article" date="2013" name="Genome Announc.">
        <title>Genome Sequence of Mycoplasma columbinum Strain SF7.</title>
        <authorList>
            <person name="Guo Z."/>
            <person name="Xu X."/>
            <person name="Zheng Q."/>
            <person name="Li T."/>
            <person name="Kuang S."/>
            <person name="Zhang Z."/>
            <person name="Chen Y."/>
            <person name="Lu X."/>
            <person name="Zhou R."/>
            <person name="Bi D."/>
            <person name="Jin H."/>
        </authorList>
    </citation>
    <scope>NUCLEOTIDE SEQUENCE [LARGE SCALE GENOMIC DNA]</scope>
    <source>
        <strain evidence="8 9">SF7</strain>
    </source>
</reference>
<dbReference type="InterPro" id="IPR000652">
    <property type="entry name" value="Triosephosphate_isomerase"/>
</dbReference>
<gene>
    <name evidence="6" type="primary">tpiA</name>
    <name evidence="8" type="ORF">MCSF7_01161</name>
</gene>
<dbReference type="PANTHER" id="PTHR21139">
    <property type="entry name" value="TRIOSEPHOSPHATE ISOMERASE"/>
    <property type="match status" value="1"/>
</dbReference>
<dbReference type="InterPro" id="IPR022896">
    <property type="entry name" value="TrioseP_Isoase_bac/euk"/>
</dbReference>
<dbReference type="Pfam" id="PF00121">
    <property type="entry name" value="TIM"/>
    <property type="match status" value="1"/>
</dbReference>
<dbReference type="GO" id="GO:0046166">
    <property type="term" value="P:glyceraldehyde-3-phosphate biosynthetic process"/>
    <property type="evidence" value="ECO:0007669"/>
    <property type="project" value="TreeGrafter"/>
</dbReference>
<dbReference type="PANTHER" id="PTHR21139:SF42">
    <property type="entry name" value="TRIOSEPHOSPHATE ISOMERASE"/>
    <property type="match status" value="1"/>
</dbReference>
<evidence type="ECO:0000313" key="8">
    <source>
        <dbReference type="EMBL" id="EGV00026.1"/>
    </source>
</evidence>
<evidence type="ECO:0000256" key="6">
    <source>
        <dbReference type="HAMAP-Rule" id="MF_00147"/>
    </source>
</evidence>
<dbReference type="SUPFAM" id="SSF51351">
    <property type="entry name" value="Triosephosphate isomerase (TIM)"/>
    <property type="match status" value="1"/>
</dbReference>
<proteinExistence type="inferred from homology"/>
<comment type="catalytic activity">
    <reaction evidence="6 7">
        <text>D-glyceraldehyde 3-phosphate = dihydroxyacetone phosphate</text>
        <dbReference type="Rhea" id="RHEA:18585"/>
        <dbReference type="ChEBI" id="CHEBI:57642"/>
        <dbReference type="ChEBI" id="CHEBI:59776"/>
        <dbReference type="EC" id="5.3.1.1"/>
    </reaction>
</comment>
<dbReference type="InterPro" id="IPR013785">
    <property type="entry name" value="Aldolase_TIM"/>
</dbReference>
<keyword evidence="9" id="KW-1185">Reference proteome</keyword>
<dbReference type="GO" id="GO:0019563">
    <property type="term" value="P:glycerol catabolic process"/>
    <property type="evidence" value="ECO:0007669"/>
    <property type="project" value="TreeGrafter"/>
</dbReference>
<dbReference type="GO" id="GO:0006096">
    <property type="term" value="P:glycolytic process"/>
    <property type="evidence" value="ECO:0007669"/>
    <property type="project" value="UniProtKB-UniRule"/>
</dbReference>
<dbReference type="AlphaFoldDB" id="F9UK21"/>
<feature type="binding site" evidence="6">
    <location>
        <position position="189"/>
    </location>
    <ligand>
        <name>substrate</name>
    </ligand>
</feature>
<accession>F9UK21</accession>
<evidence type="ECO:0000256" key="7">
    <source>
        <dbReference type="RuleBase" id="RU363013"/>
    </source>
</evidence>
<keyword evidence="3 6" id="KW-0963">Cytoplasm</keyword>
<dbReference type="eggNOG" id="COG0149">
    <property type="taxonomic scope" value="Bacteria"/>
</dbReference>
<dbReference type="UniPathway" id="UPA00138"/>
<dbReference type="PROSITE" id="PS51440">
    <property type="entry name" value="TIM_2"/>
    <property type="match status" value="1"/>
</dbReference>
<organism evidence="8 9">
    <name type="scientific">Mycoplasmopsis columbina SF7</name>
    <dbReference type="NCBI Taxonomy" id="1037410"/>
    <lineage>
        <taxon>Bacteria</taxon>
        <taxon>Bacillati</taxon>
        <taxon>Mycoplasmatota</taxon>
        <taxon>Mycoplasmoidales</taxon>
        <taxon>Metamycoplasmataceae</taxon>
        <taxon>Mycoplasmopsis</taxon>
    </lineage>
</organism>
<comment type="subcellular location">
    <subcellularLocation>
        <location evidence="6 7">Cytoplasm</location>
    </subcellularLocation>
</comment>
<dbReference type="GO" id="GO:0004807">
    <property type="term" value="F:triose-phosphate isomerase activity"/>
    <property type="evidence" value="ECO:0007669"/>
    <property type="project" value="UniProtKB-UniRule"/>
</dbReference>
<dbReference type="HAMAP" id="MF_00147_B">
    <property type="entry name" value="TIM_B"/>
    <property type="match status" value="1"/>
</dbReference>
<dbReference type="GO" id="GO:0005829">
    <property type="term" value="C:cytosol"/>
    <property type="evidence" value="ECO:0007669"/>
    <property type="project" value="TreeGrafter"/>
</dbReference>
<dbReference type="CDD" id="cd00311">
    <property type="entry name" value="TIM"/>
    <property type="match status" value="1"/>
</dbReference>
<feature type="binding site" evidence="6">
    <location>
        <position position="220"/>
    </location>
    <ligand>
        <name>substrate</name>
    </ligand>
</feature>
<feature type="binding site" evidence="6">
    <location>
        <begin position="241"/>
        <end position="242"/>
    </location>
    <ligand>
        <name>substrate</name>
    </ligand>
</feature>
<evidence type="ECO:0000313" key="9">
    <source>
        <dbReference type="Proteomes" id="UP000004978"/>
    </source>
</evidence>